<evidence type="ECO:0000313" key="3">
    <source>
        <dbReference type="Proteomes" id="UP000237883"/>
    </source>
</evidence>
<dbReference type="Proteomes" id="UP000237883">
    <property type="component" value="Chromosome"/>
</dbReference>
<keyword evidence="3" id="KW-1185">Reference proteome</keyword>
<dbReference type="KEGG" id="mdv:C5Q96_06750"/>
<feature type="domain" description="NTP pyrophosphohydrolase MazG-like" evidence="1">
    <location>
        <begin position="26"/>
        <end position="63"/>
    </location>
</feature>
<dbReference type="RefSeq" id="WP_106057615.1">
    <property type="nucleotide sequence ID" value="NZ_CP027228.1"/>
</dbReference>
<evidence type="ECO:0000313" key="2">
    <source>
        <dbReference type="EMBL" id="AVM48560.1"/>
    </source>
</evidence>
<protein>
    <recommendedName>
        <fullName evidence="1">NTP pyrophosphohydrolase MazG-like domain-containing protein</fullName>
    </recommendedName>
</protein>
<dbReference type="InterPro" id="IPR004518">
    <property type="entry name" value="MazG-like_dom"/>
</dbReference>
<dbReference type="OrthoDB" id="9808939at2"/>
<organism evidence="2 3">
    <name type="scientific">Mogibacterium diversum</name>
    <dbReference type="NCBI Taxonomy" id="114527"/>
    <lineage>
        <taxon>Bacteria</taxon>
        <taxon>Bacillati</taxon>
        <taxon>Bacillota</taxon>
        <taxon>Clostridia</taxon>
        <taxon>Peptostreptococcales</taxon>
        <taxon>Anaerovoracaceae</taxon>
        <taxon>Mogibacterium</taxon>
    </lineage>
</organism>
<evidence type="ECO:0000259" key="1">
    <source>
        <dbReference type="Pfam" id="PF03819"/>
    </source>
</evidence>
<dbReference type="GeneID" id="78391960"/>
<dbReference type="SUPFAM" id="SSF101386">
    <property type="entry name" value="all-alpha NTP pyrophosphatases"/>
    <property type="match status" value="1"/>
</dbReference>
<dbReference type="AlphaFoldDB" id="A0A2S0L5I7"/>
<gene>
    <name evidence="2" type="ORF">C5Q96_06750</name>
</gene>
<dbReference type="Gene3D" id="1.10.287.1080">
    <property type="entry name" value="MazG-like"/>
    <property type="match status" value="1"/>
</dbReference>
<accession>A0A2S0L5I7</accession>
<proteinExistence type="predicted"/>
<reference evidence="3" key="1">
    <citation type="submission" date="2018-02" db="EMBL/GenBank/DDBJ databases">
        <authorList>
            <person name="Holder M.E."/>
            <person name="Ajami N.J."/>
            <person name="Petrosino J.F."/>
        </authorList>
    </citation>
    <scope>NUCLEOTIDE SEQUENCE [LARGE SCALE GENOMIC DNA]</scope>
    <source>
        <strain evidence="3">CCUG 47132</strain>
    </source>
</reference>
<sequence>MNMTTKEFLETANKEMSRKVWEHYGKETQKKKFIEELSELITALAKEDRRAIGEEMADVKVMIMQFENGMEIDTLPIMNYKLHRQLARIENENNNK</sequence>
<dbReference type="Pfam" id="PF03819">
    <property type="entry name" value="MazG"/>
    <property type="match status" value="1"/>
</dbReference>
<name>A0A2S0L5I7_9FIRM</name>
<dbReference type="EMBL" id="CP027228">
    <property type="protein sequence ID" value="AVM48560.1"/>
    <property type="molecule type" value="Genomic_DNA"/>
</dbReference>